<reference evidence="1" key="1">
    <citation type="submission" date="2018-01" db="EMBL/GenBank/DDBJ databases">
        <authorList>
            <person name="Krukenberg V."/>
        </authorList>
    </citation>
    <scope>NUCLEOTIDE SEQUENCE</scope>
    <source>
        <strain evidence="1">E20ANME2</strain>
    </source>
</reference>
<gene>
    <name evidence="1" type="ORF">C4B59_07780</name>
</gene>
<accession>A0AC61L256</accession>
<organism evidence="1 2">
    <name type="scientific">Candidatus Methanogaster sp</name>
    <dbReference type="NCBI Taxonomy" id="3386292"/>
    <lineage>
        <taxon>Archaea</taxon>
        <taxon>Methanobacteriati</taxon>
        <taxon>Methanobacteriota</taxon>
        <taxon>Stenosarchaea group</taxon>
        <taxon>Methanomicrobia</taxon>
        <taxon>Methanosarcinales</taxon>
        <taxon>ANME-2 cluster</taxon>
        <taxon>Candidatus Methanogasteraceae</taxon>
        <taxon>Candidatus Methanogaster</taxon>
    </lineage>
</organism>
<sequence>MRDKFRIRALVVLFAIAMVASCVAMYSSAPTNLKIGISQGGERGVISLTPPSFVGIASATEAMVDESAASQAGASFLEEEAGVSAYVNTSQSIDLDKAKSCYRNIEYECADYILGSVELPGLPEDEDVHVYVSVDGWIVAYYLRDEPASKIMQWDGYGGGEITTTKLEDAISKMCTCLEIPYTPIKSNIKYYDFKYPNANRLMIIVDRIDSPGTDTFEFKIPNAYTVCKASWSHFVYNSYGSNTKIKKSTDEEWITINSFGTCCDRWCVKHGYYDWIEPDEFYTVSIWHNEYSHSSWCSGYACIATTFIYREP</sequence>
<comment type="caution">
    <text evidence="1">The sequence shown here is derived from an EMBL/GenBank/DDBJ whole genome shotgun (WGS) entry which is preliminary data.</text>
</comment>
<dbReference type="Proteomes" id="UP000248329">
    <property type="component" value="Unassembled WGS sequence"/>
</dbReference>
<dbReference type="EMBL" id="PQXF01000012">
    <property type="protein sequence ID" value="PXF60721.1"/>
    <property type="molecule type" value="Genomic_DNA"/>
</dbReference>
<evidence type="ECO:0000313" key="1">
    <source>
        <dbReference type="EMBL" id="PXF60721.1"/>
    </source>
</evidence>
<name>A0AC61L256_9EURY</name>
<protein>
    <submittedName>
        <fullName evidence="1">Uncharacterized protein</fullName>
    </submittedName>
</protein>
<proteinExistence type="predicted"/>
<evidence type="ECO:0000313" key="2">
    <source>
        <dbReference type="Proteomes" id="UP000248329"/>
    </source>
</evidence>